<name>A0A315VDV8_GAMAF</name>
<feature type="non-terminal residue" evidence="1">
    <location>
        <position position="169"/>
    </location>
</feature>
<accession>A0A315VDV8</accession>
<gene>
    <name evidence="1" type="ORF">CCH79_00009491</name>
</gene>
<dbReference type="EMBL" id="NHOQ01001911">
    <property type="protein sequence ID" value="PWA21154.1"/>
    <property type="molecule type" value="Genomic_DNA"/>
</dbReference>
<evidence type="ECO:0000313" key="1">
    <source>
        <dbReference type="EMBL" id="PWA21154.1"/>
    </source>
</evidence>
<sequence>MDSFPSNIWKDSRKGEEEELYRKWLMMSWTNLLLTNEQNPAEPMSSTGFDSVTVLLPDGNFGVHICIRTAPEFTSTEPRPLFVGGPEFAVLVCIRVQLHIQTIPSGFIVAGSPLYQRGNKPAGTRLILASHPGLIQSTPNVWTSRVRLLVCLLSQKQGRQMRETKSQSA</sequence>
<keyword evidence="2" id="KW-1185">Reference proteome</keyword>
<dbReference type="Proteomes" id="UP000250572">
    <property type="component" value="Unassembled WGS sequence"/>
</dbReference>
<proteinExistence type="predicted"/>
<comment type="caution">
    <text evidence="1">The sequence shown here is derived from an EMBL/GenBank/DDBJ whole genome shotgun (WGS) entry which is preliminary data.</text>
</comment>
<reference evidence="1 2" key="1">
    <citation type="journal article" date="2018" name="G3 (Bethesda)">
        <title>A High-Quality Reference Genome for the Invasive Mosquitofish Gambusia affinis Using a Chicago Library.</title>
        <authorList>
            <person name="Hoffberg S.L."/>
            <person name="Troendle N.J."/>
            <person name="Glenn T.C."/>
            <person name="Mahmud O."/>
            <person name="Louha S."/>
            <person name="Chalopin D."/>
            <person name="Bennetzen J.L."/>
            <person name="Mauricio R."/>
        </authorList>
    </citation>
    <scope>NUCLEOTIDE SEQUENCE [LARGE SCALE GENOMIC DNA]</scope>
    <source>
        <strain evidence="1">NE01/NJP1002.9</strain>
        <tissue evidence="1">Muscle</tissue>
    </source>
</reference>
<evidence type="ECO:0000313" key="2">
    <source>
        <dbReference type="Proteomes" id="UP000250572"/>
    </source>
</evidence>
<protein>
    <submittedName>
        <fullName evidence="1">Uncharacterized protein</fullName>
    </submittedName>
</protein>
<dbReference type="AlphaFoldDB" id="A0A315VDV8"/>
<organism evidence="1 2">
    <name type="scientific">Gambusia affinis</name>
    <name type="common">Western mosquitofish</name>
    <name type="synonym">Heterandria affinis</name>
    <dbReference type="NCBI Taxonomy" id="33528"/>
    <lineage>
        <taxon>Eukaryota</taxon>
        <taxon>Metazoa</taxon>
        <taxon>Chordata</taxon>
        <taxon>Craniata</taxon>
        <taxon>Vertebrata</taxon>
        <taxon>Euteleostomi</taxon>
        <taxon>Actinopterygii</taxon>
        <taxon>Neopterygii</taxon>
        <taxon>Teleostei</taxon>
        <taxon>Neoteleostei</taxon>
        <taxon>Acanthomorphata</taxon>
        <taxon>Ovalentaria</taxon>
        <taxon>Atherinomorphae</taxon>
        <taxon>Cyprinodontiformes</taxon>
        <taxon>Poeciliidae</taxon>
        <taxon>Poeciliinae</taxon>
        <taxon>Gambusia</taxon>
    </lineage>
</organism>